<sequence>MSKISVIELEEQITLRINQELSKQLDDVIVKMQQIANDFDIKQVKERSPLKNVLTTATDSTTSIEVIKNYIRYQVGRKDASKIWKLERIENGKKEIFANAVIKQIEGLSSNISNIFEDITYSIDKELKPFLGDNNQDCINPRLGDKQLEKLESLKEYLHKNEATISKHLHLQLTQLYLGYLSREHTALIA</sequence>
<organism evidence="1 2">
    <name type="scientific">Sphaerospermopsis kisseleviana CS-549</name>
    <dbReference type="NCBI Taxonomy" id="3021783"/>
    <lineage>
        <taxon>Bacteria</taxon>
        <taxon>Bacillati</taxon>
        <taxon>Cyanobacteriota</taxon>
        <taxon>Cyanophyceae</taxon>
        <taxon>Nostocales</taxon>
        <taxon>Aphanizomenonaceae</taxon>
        <taxon>Sphaerospermopsis</taxon>
        <taxon>Sphaerospermopsis kisseleviana</taxon>
    </lineage>
</organism>
<gene>
    <name evidence="1" type="ORF">PN497_10910</name>
</gene>
<keyword evidence="2" id="KW-1185">Reference proteome</keyword>
<dbReference type="EMBL" id="JAQMTI010000128">
    <property type="protein sequence ID" value="MDB9441866.1"/>
    <property type="molecule type" value="Genomic_DNA"/>
</dbReference>
<name>A0ABT4ZRS9_9CYAN</name>
<evidence type="ECO:0000313" key="1">
    <source>
        <dbReference type="EMBL" id="MDB9441866.1"/>
    </source>
</evidence>
<reference evidence="1 2" key="1">
    <citation type="submission" date="2023-01" db="EMBL/GenBank/DDBJ databases">
        <title>Genomes from the Australian National Cyanobacteria Reference Collection.</title>
        <authorList>
            <person name="Willis A."/>
            <person name="Lee E.M.F."/>
        </authorList>
    </citation>
    <scope>NUCLEOTIDE SEQUENCE [LARGE SCALE GENOMIC DNA]</scope>
    <source>
        <strain evidence="1 2">CS-549</strain>
    </source>
</reference>
<dbReference type="RefSeq" id="WP_096569734.1">
    <property type="nucleotide sequence ID" value="NZ_JAQMTI010000128.1"/>
</dbReference>
<accession>A0ABT4ZRS9</accession>
<proteinExistence type="predicted"/>
<dbReference type="Proteomes" id="UP001211711">
    <property type="component" value="Unassembled WGS sequence"/>
</dbReference>
<protein>
    <submittedName>
        <fullName evidence="1">Uncharacterized protein</fullName>
    </submittedName>
</protein>
<evidence type="ECO:0000313" key="2">
    <source>
        <dbReference type="Proteomes" id="UP001211711"/>
    </source>
</evidence>
<comment type="caution">
    <text evidence="1">The sequence shown here is derived from an EMBL/GenBank/DDBJ whole genome shotgun (WGS) entry which is preliminary data.</text>
</comment>